<keyword evidence="10 12" id="KW-0408">Iron</keyword>
<keyword evidence="8 12" id="KW-0249">Electron transport</keyword>
<feature type="transmembrane region" description="Helical" evidence="12">
    <location>
        <begin position="318"/>
        <end position="338"/>
    </location>
</feature>
<sequence length="461" mass="49754">MSGLVVARVETALSLSFHIVFAVFGVGLPWLLLYAQRRWLKTGDPVWYALTRKWARVMAVLFAIGAVSGTVLSFEFGLLWPTFMSTYGGAIGLLFTLEAFAFFTEAIFMGLYLYGWKRLSRRAHWLTLWPIAISGTLSTLFVVMANAWMNHPVGLGVSRGRITADPWAVFSSPTSWTEVSHMFVAALMCTGGAVAAVYAAGMLRGRRDDYHRRGLNLGMAVVLGLAPLQLLIGDFAARDVAATQPAKLAAMEGHYTTGGHVPLTVGGFYNDQTHRIVGGVPIPDGLSLLLDFRPGAVVPGLDRTAADRQPMTAVVHPAFDSMVGLGTAILLIAVWGGWRWWRRRRRGIEPRIAHTRPWLWAAAFCGPATMVAMLAGWEVSEGGRQPWIVYQRMLVADAATKSGGLGWALGVTVLIYLGLAAALVLILRRLAGGAPPELTAVVPAAVLPVGSEPVPAAEVAR</sequence>
<feature type="transmembrane region" description="Helical" evidence="12">
    <location>
        <begin position="86"/>
        <end position="114"/>
    </location>
</feature>
<keyword evidence="4 12" id="KW-1003">Cell membrane</keyword>
<evidence type="ECO:0000256" key="10">
    <source>
        <dbReference type="ARBA" id="ARBA00023004"/>
    </source>
</evidence>
<evidence type="ECO:0000256" key="4">
    <source>
        <dbReference type="ARBA" id="ARBA00022475"/>
    </source>
</evidence>
<evidence type="ECO:0000313" key="13">
    <source>
        <dbReference type="EMBL" id="MBS2965618.1"/>
    </source>
</evidence>
<dbReference type="InterPro" id="IPR002585">
    <property type="entry name" value="Cyt-d_ubiquinol_oxidase_su_1"/>
</dbReference>
<evidence type="ECO:0000313" key="14">
    <source>
        <dbReference type="Proteomes" id="UP000677913"/>
    </source>
</evidence>
<evidence type="ECO:0000256" key="6">
    <source>
        <dbReference type="ARBA" id="ARBA00022692"/>
    </source>
</evidence>
<keyword evidence="3 12" id="KW-0813">Transport</keyword>
<keyword evidence="11 12" id="KW-0472">Membrane</keyword>
<dbReference type="GO" id="GO:0019646">
    <property type="term" value="P:aerobic electron transport chain"/>
    <property type="evidence" value="ECO:0007669"/>
    <property type="project" value="InterPro"/>
</dbReference>
<dbReference type="Pfam" id="PF01654">
    <property type="entry name" value="Cyt_bd_oxida_I"/>
    <property type="match status" value="1"/>
</dbReference>
<protein>
    <submittedName>
        <fullName evidence="13">Cytochrome ubiquinol oxidase subunit I</fullName>
    </submittedName>
</protein>
<dbReference type="GO" id="GO:0016682">
    <property type="term" value="F:oxidoreductase activity, acting on diphenols and related substances as donors, oxygen as acceptor"/>
    <property type="evidence" value="ECO:0007669"/>
    <property type="project" value="TreeGrafter"/>
</dbReference>
<dbReference type="GO" id="GO:0020037">
    <property type="term" value="F:heme binding"/>
    <property type="evidence" value="ECO:0007669"/>
    <property type="project" value="TreeGrafter"/>
</dbReference>
<evidence type="ECO:0000256" key="2">
    <source>
        <dbReference type="ARBA" id="ARBA00009819"/>
    </source>
</evidence>
<evidence type="ECO:0000256" key="1">
    <source>
        <dbReference type="ARBA" id="ARBA00004651"/>
    </source>
</evidence>
<feature type="transmembrane region" description="Helical" evidence="12">
    <location>
        <begin position="405"/>
        <end position="427"/>
    </location>
</feature>
<dbReference type="GO" id="GO:0046872">
    <property type="term" value="F:metal ion binding"/>
    <property type="evidence" value="ECO:0007669"/>
    <property type="project" value="UniProtKB-UniRule"/>
</dbReference>
<feature type="transmembrane region" description="Helical" evidence="12">
    <location>
        <begin position="12"/>
        <end position="33"/>
    </location>
</feature>
<dbReference type="Proteomes" id="UP000677913">
    <property type="component" value="Unassembled WGS sequence"/>
</dbReference>
<feature type="transmembrane region" description="Helical" evidence="12">
    <location>
        <begin position="358"/>
        <end position="377"/>
    </location>
</feature>
<evidence type="ECO:0000256" key="11">
    <source>
        <dbReference type="ARBA" id="ARBA00023136"/>
    </source>
</evidence>
<dbReference type="PANTHER" id="PTHR30365:SF14">
    <property type="entry name" value="CYTOCHROME BD MENAQUINOL OXIDASE SUBUNIT I-RELATED"/>
    <property type="match status" value="1"/>
</dbReference>
<name>A0A8J8BDT8_9ACTN</name>
<dbReference type="PANTHER" id="PTHR30365">
    <property type="entry name" value="CYTOCHROME D UBIQUINOL OXIDASE"/>
    <property type="match status" value="1"/>
</dbReference>
<dbReference type="GO" id="GO:0005886">
    <property type="term" value="C:plasma membrane"/>
    <property type="evidence" value="ECO:0007669"/>
    <property type="project" value="UniProtKB-SubCell"/>
</dbReference>
<evidence type="ECO:0000256" key="3">
    <source>
        <dbReference type="ARBA" id="ARBA00022448"/>
    </source>
</evidence>
<feature type="transmembrane region" description="Helical" evidence="12">
    <location>
        <begin position="126"/>
        <end position="149"/>
    </location>
</feature>
<keyword evidence="6 12" id="KW-0812">Transmembrane</keyword>
<evidence type="ECO:0000256" key="5">
    <source>
        <dbReference type="ARBA" id="ARBA00022617"/>
    </source>
</evidence>
<dbReference type="GO" id="GO:0009055">
    <property type="term" value="F:electron transfer activity"/>
    <property type="evidence" value="ECO:0007669"/>
    <property type="project" value="UniProtKB-UniRule"/>
</dbReference>
<dbReference type="EMBL" id="JAGSXH010000092">
    <property type="protein sequence ID" value="MBS2965618.1"/>
    <property type="molecule type" value="Genomic_DNA"/>
</dbReference>
<evidence type="ECO:0000256" key="7">
    <source>
        <dbReference type="ARBA" id="ARBA00022723"/>
    </source>
</evidence>
<reference evidence="13" key="1">
    <citation type="submission" date="2021-04" db="EMBL/GenBank/DDBJ databases">
        <title>Genome based classification of Actinospica acidithermotolerans sp. nov., an actinobacterium isolated from an Indonesian hot spring.</title>
        <authorList>
            <person name="Kusuma A.B."/>
            <person name="Putra K.E."/>
            <person name="Nafisah S."/>
            <person name="Loh J."/>
            <person name="Nouioui I."/>
            <person name="Goodfellow M."/>
        </authorList>
    </citation>
    <scope>NUCLEOTIDE SEQUENCE</scope>
    <source>
        <strain evidence="13">DSM 45618</strain>
    </source>
</reference>
<dbReference type="AlphaFoldDB" id="A0A8J8BDT8"/>
<comment type="similarity">
    <text evidence="2 12">Belongs to the cytochrome ubiquinol oxidase subunit 1 family.</text>
</comment>
<keyword evidence="9 12" id="KW-1133">Transmembrane helix</keyword>
<keyword evidence="7 12" id="KW-0479">Metal-binding</keyword>
<evidence type="ECO:0000256" key="12">
    <source>
        <dbReference type="PIRNR" id="PIRNR006446"/>
    </source>
</evidence>
<keyword evidence="5 12" id="KW-0349">Heme</keyword>
<comment type="caution">
    <text evidence="13">The sequence shown here is derived from an EMBL/GenBank/DDBJ whole genome shotgun (WGS) entry which is preliminary data.</text>
</comment>
<proteinExistence type="inferred from homology"/>
<gene>
    <name evidence="13" type="ORF">KGA66_21385</name>
</gene>
<dbReference type="PIRSF" id="PIRSF006446">
    <property type="entry name" value="Cyt_quinol_oxidase_1"/>
    <property type="match status" value="1"/>
</dbReference>
<organism evidence="13 14">
    <name type="scientific">Actinocrinis puniceicyclus</name>
    <dbReference type="NCBI Taxonomy" id="977794"/>
    <lineage>
        <taxon>Bacteria</taxon>
        <taxon>Bacillati</taxon>
        <taxon>Actinomycetota</taxon>
        <taxon>Actinomycetes</taxon>
        <taxon>Catenulisporales</taxon>
        <taxon>Actinospicaceae</taxon>
        <taxon>Actinocrinis</taxon>
    </lineage>
</organism>
<comment type="subcellular location">
    <subcellularLocation>
        <location evidence="1">Cell membrane</location>
        <topology evidence="1">Multi-pass membrane protein</topology>
    </subcellularLocation>
</comment>
<dbReference type="GO" id="GO:0070069">
    <property type="term" value="C:cytochrome complex"/>
    <property type="evidence" value="ECO:0007669"/>
    <property type="project" value="UniProtKB-UniRule"/>
</dbReference>
<evidence type="ECO:0000256" key="8">
    <source>
        <dbReference type="ARBA" id="ARBA00022982"/>
    </source>
</evidence>
<feature type="transmembrane region" description="Helical" evidence="12">
    <location>
        <begin position="54"/>
        <end position="74"/>
    </location>
</feature>
<accession>A0A8J8BDT8</accession>
<keyword evidence="14" id="KW-1185">Reference proteome</keyword>
<feature type="transmembrane region" description="Helical" evidence="12">
    <location>
        <begin position="182"/>
        <end position="203"/>
    </location>
</feature>
<evidence type="ECO:0000256" key="9">
    <source>
        <dbReference type="ARBA" id="ARBA00022989"/>
    </source>
</evidence>
<feature type="transmembrane region" description="Helical" evidence="12">
    <location>
        <begin position="215"/>
        <end position="232"/>
    </location>
</feature>